<feature type="transmembrane region" description="Helical" evidence="1">
    <location>
        <begin position="51"/>
        <end position="72"/>
    </location>
</feature>
<organism evidence="5 6">
    <name type="scientific">Jaminaea rosea</name>
    <dbReference type="NCBI Taxonomy" id="1569628"/>
    <lineage>
        <taxon>Eukaryota</taxon>
        <taxon>Fungi</taxon>
        <taxon>Dikarya</taxon>
        <taxon>Basidiomycota</taxon>
        <taxon>Ustilaginomycotina</taxon>
        <taxon>Exobasidiomycetes</taxon>
        <taxon>Microstromatales</taxon>
        <taxon>Microstromatales incertae sedis</taxon>
        <taxon>Jaminaea</taxon>
    </lineage>
</organism>
<feature type="coiled-coil region" evidence="2">
    <location>
        <begin position="18"/>
        <end position="45"/>
    </location>
</feature>
<keyword evidence="6" id="KW-1185">Reference proteome</keyword>
<keyword evidence="1" id="KW-1133">Transmembrane helix</keyword>
<dbReference type="GO" id="GO:0008270">
    <property type="term" value="F:zinc ion binding"/>
    <property type="evidence" value="ECO:0007669"/>
    <property type="project" value="UniProtKB-KW"/>
</dbReference>
<dbReference type="Proteomes" id="UP000245884">
    <property type="component" value="Unassembled WGS sequence"/>
</dbReference>
<dbReference type="AlphaFoldDB" id="A0A316UJX4"/>
<comment type="similarity">
    <text evidence="1">Belongs to the lunapark family.</text>
</comment>
<evidence type="ECO:0000256" key="3">
    <source>
        <dbReference type="SAM" id="MobiDB-lite"/>
    </source>
</evidence>
<evidence type="ECO:0000259" key="4">
    <source>
        <dbReference type="Pfam" id="PF10058"/>
    </source>
</evidence>
<reference evidence="5 6" key="1">
    <citation type="journal article" date="2018" name="Mol. Biol. Evol.">
        <title>Broad Genomic Sampling Reveals a Smut Pathogenic Ancestry of the Fungal Clade Ustilaginomycotina.</title>
        <authorList>
            <person name="Kijpornyongpan T."/>
            <person name="Mondo S.J."/>
            <person name="Barry K."/>
            <person name="Sandor L."/>
            <person name="Lee J."/>
            <person name="Lipzen A."/>
            <person name="Pangilinan J."/>
            <person name="LaButti K."/>
            <person name="Hainaut M."/>
            <person name="Henrissat B."/>
            <person name="Grigoriev I.V."/>
            <person name="Spatafora J.W."/>
            <person name="Aime M.C."/>
        </authorList>
    </citation>
    <scope>NUCLEOTIDE SEQUENCE [LARGE SCALE GENOMIC DNA]</scope>
    <source>
        <strain evidence="5 6">MCA 5214</strain>
    </source>
</reference>
<dbReference type="PANTHER" id="PTHR22166:SF12">
    <property type="entry name" value="ENDOPLASMIC RETICULUM JUNCTION FORMATION PROTEIN LUNAPARK"/>
    <property type="match status" value="1"/>
</dbReference>
<gene>
    <name evidence="5" type="ORF">BDZ90DRAFT_262234</name>
</gene>
<dbReference type="PANTHER" id="PTHR22166">
    <property type="entry name" value="ENDOPLASMIC RETICULUM JUNCTION FORMATION PROTEIN LUNAPARK"/>
    <property type="match status" value="1"/>
</dbReference>
<dbReference type="Pfam" id="PF10058">
    <property type="entry name" value="Zn_ribbon_10"/>
    <property type="match status" value="1"/>
</dbReference>
<keyword evidence="1" id="KW-0479">Metal-binding</keyword>
<feature type="transmembrane region" description="Helical" evidence="1">
    <location>
        <begin position="84"/>
        <end position="101"/>
    </location>
</feature>
<keyword evidence="2" id="KW-0175">Coiled coil</keyword>
<comment type="function">
    <text evidence="1">Plays a role in determining ER morphology.</text>
</comment>
<feature type="region of interest" description="Disordered" evidence="3">
    <location>
        <begin position="153"/>
        <end position="234"/>
    </location>
</feature>
<dbReference type="STRING" id="1569628.A0A316UJX4"/>
<feature type="compositionally biased region" description="Low complexity" evidence="3">
    <location>
        <begin position="158"/>
        <end position="204"/>
    </location>
</feature>
<dbReference type="GO" id="GO:0071788">
    <property type="term" value="P:endoplasmic reticulum tubular network maintenance"/>
    <property type="evidence" value="ECO:0007669"/>
    <property type="project" value="UniProtKB-UniRule"/>
</dbReference>
<proteinExistence type="inferred from homology"/>
<feature type="region of interest" description="Disordered" evidence="3">
    <location>
        <begin position="317"/>
        <end position="407"/>
    </location>
</feature>
<keyword evidence="1" id="KW-0863">Zinc-finger</keyword>
<accession>A0A316UJX4</accession>
<feature type="compositionally biased region" description="Basic and acidic residues" evidence="3">
    <location>
        <begin position="368"/>
        <end position="378"/>
    </location>
</feature>
<evidence type="ECO:0000313" key="5">
    <source>
        <dbReference type="EMBL" id="PWN25587.1"/>
    </source>
</evidence>
<keyword evidence="1" id="KW-0862">Zinc</keyword>
<dbReference type="InterPro" id="IPR019273">
    <property type="entry name" value="Lunapark_Znf"/>
</dbReference>
<dbReference type="EMBL" id="KZ819675">
    <property type="protein sequence ID" value="PWN25587.1"/>
    <property type="molecule type" value="Genomic_DNA"/>
</dbReference>
<dbReference type="OrthoDB" id="1725934at2759"/>
<feature type="compositionally biased region" description="Polar residues" evidence="3">
    <location>
        <begin position="319"/>
        <end position="332"/>
    </location>
</feature>
<protein>
    <recommendedName>
        <fullName evidence="1">Endoplasmic reticulum junction formation protein lunapark</fullName>
    </recommendedName>
</protein>
<dbReference type="GeneID" id="37030287"/>
<keyword evidence="1" id="KW-0256">Endoplasmic reticulum</keyword>
<name>A0A316UJX4_9BASI</name>
<evidence type="ECO:0000313" key="6">
    <source>
        <dbReference type="Proteomes" id="UP000245884"/>
    </source>
</evidence>
<evidence type="ECO:0000256" key="1">
    <source>
        <dbReference type="RuleBase" id="RU367073"/>
    </source>
</evidence>
<keyword evidence="1" id="KW-0472">Membrane</keyword>
<evidence type="ECO:0000256" key="2">
    <source>
        <dbReference type="SAM" id="Coils"/>
    </source>
</evidence>
<feature type="domain" description="Lunapark zinc ribbon" evidence="4">
    <location>
        <begin position="239"/>
        <end position="295"/>
    </location>
</feature>
<comment type="domain">
    <text evidence="1">The C4-type zinc finger motif is necessary both for its ER three-way tubular junction localization and formation.</text>
</comment>
<sequence length="407" mass="44886">MAWTAVLSPLSWFRRPAKTDYEEVLADLAAEIEVTQTNLVQIRARTRRASLILPFWASLIWLIWTVGCYWLGLLTGEEAMGKDAWLVWWPIVATPILVFFARRIVKWWYRRVGAAEDKHLKELHRQRREKVEEIKRATRYDHLRKLLEKYDDEGKAAGRGQQTGKQTAQQKPAQQTAGQQQQPRPPQGSQAMPMTPGRGTMPPMAAGGQPPLPSGMRGAAPPQQFVRPPPPAAPVQRTWLDRVADAVLGADAGSSTLGPEQKYALICSQCKRHNGLATRDEFDEIQYICPHCGSFESRRPSSTPISGSPFRPQRAIATPQMTQSKGGSSSLAAPQRRTNDLGDVSTDSPPPASPLAGGGHSDEEAEAEREVVEGKAGEEDLAEGQQRSRGLSKRVTRSSSGQGMEVD</sequence>
<dbReference type="InterPro" id="IPR040115">
    <property type="entry name" value="Lnp"/>
</dbReference>
<feature type="compositionally biased region" description="Polar residues" evidence="3">
    <location>
        <begin position="397"/>
        <end position="407"/>
    </location>
</feature>
<dbReference type="RefSeq" id="XP_025360199.1">
    <property type="nucleotide sequence ID" value="XM_025508464.1"/>
</dbReference>
<comment type="subcellular location">
    <subcellularLocation>
        <location evidence="1">Endoplasmic reticulum membrane</location>
        <topology evidence="1">Multi-pass membrane protein</topology>
    </subcellularLocation>
</comment>
<dbReference type="GO" id="GO:0098826">
    <property type="term" value="C:endoplasmic reticulum tubular network membrane"/>
    <property type="evidence" value="ECO:0007669"/>
    <property type="project" value="UniProtKB-UniRule"/>
</dbReference>
<dbReference type="GO" id="GO:1903373">
    <property type="term" value="P:positive regulation of endoplasmic reticulum tubular network organization"/>
    <property type="evidence" value="ECO:0007669"/>
    <property type="project" value="UniProtKB-UniRule"/>
</dbReference>
<keyword evidence="1" id="KW-0812">Transmembrane</keyword>